<dbReference type="InterPro" id="IPR001207">
    <property type="entry name" value="Transposase_mutator"/>
</dbReference>
<dbReference type="Pfam" id="PF00872">
    <property type="entry name" value="Transposase_mut"/>
    <property type="match status" value="1"/>
</dbReference>
<evidence type="ECO:0000256" key="4">
    <source>
        <dbReference type="ARBA" id="ARBA00023125"/>
    </source>
</evidence>
<comment type="function">
    <text evidence="1">Required for the transposition of the insertion element.</text>
</comment>
<dbReference type="RefSeq" id="WP_268760843.1">
    <property type="nucleotide sequence ID" value="NZ_CP113865.1"/>
</dbReference>
<protein>
    <submittedName>
        <fullName evidence="6">Transposase</fullName>
    </submittedName>
</protein>
<evidence type="ECO:0000313" key="6">
    <source>
        <dbReference type="EMBL" id="WAM34926.1"/>
    </source>
</evidence>
<proteinExistence type="inferred from homology"/>
<sequence length="67" mass="8031">MLLNKLGLKPTERTKERQDYRNEYYSRNLITRVGTLTLKVPRLRNGKFTTDLFERYQRSEQALLLAI</sequence>
<comment type="similarity">
    <text evidence="2">Belongs to the transposase mutator family.</text>
</comment>
<reference evidence="6" key="1">
    <citation type="submission" date="2022-12" db="EMBL/GenBank/DDBJ databases">
        <authorList>
            <person name="Bing R.G."/>
            <person name="Willard D.J."/>
            <person name="Manesh M.J.H."/>
            <person name="Laemthong T."/>
            <person name="Crosby J.R."/>
            <person name="Kelly R.M."/>
        </authorList>
    </citation>
    <scope>NUCLEOTIDE SEQUENCE</scope>
    <source>
        <strain evidence="6">DSM 8990</strain>
    </source>
</reference>
<keyword evidence="7" id="KW-1185">Reference proteome</keyword>
<accession>A0ABY7BSW6</accession>
<dbReference type="EMBL" id="CP113865">
    <property type="protein sequence ID" value="WAM34926.1"/>
    <property type="molecule type" value="Genomic_DNA"/>
</dbReference>
<keyword evidence="4" id="KW-0238">DNA-binding</keyword>
<dbReference type="Proteomes" id="UP001164909">
    <property type="component" value="Chromosome"/>
</dbReference>
<evidence type="ECO:0000256" key="3">
    <source>
        <dbReference type="ARBA" id="ARBA00022578"/>
    </source>
</evidence>
<keyword evidence="5" id="KW-0233">DNA recombination</keyword>
<evidence type="ECO:0000313" key="7">
    <source>
        <dbReference type="Proteomes" id="UP001164909"/>
    </source>
</evidence>
<evidence type="ECO:0000256" key="5">
    <source>
        <dbReference type="ARBA" id="ARBA00023172"/>
    </source>
</evidence>
<organism evidence="6 7">
    <name type="scientific">Caldicellulosiruptor morganii</name>
    <dbReference type="NCBI Taxonomy" id="1387555"/>
    <lineage>
        <taxon>Bacteria</taxon>
        <taxon>Bacillati</taxon>
        <taxon>Bacillota</taxon>
        <taxon>Bacillota incertae sedis</taxon>
        <taxon>Caldicellulosiruptorales</taxon>
        <taxon>Caldicellulosiruptoraceae</taxon>
        <taxon>Caldicellulosiruptor</taxon>
    </lineage>
</organism>
<gene>
    <name evidence="6" type="ORF">OTK00_001191</name>
</gene>
<evidence type="ECO:0000256" key="1">
    <source>
        <dbReference type="ARBA" id="ARBA00002190"/>
    </source>
</evidence>
<evidence type="ECO:0000256" key="2">
    <source>
        <dbReference type="ARBA" id="ARBA00010961"/>
    </source>
</evidence>
<keyword evidence="3" id="KW-0815">Transposition</keyword>
<name>A0ABY7BSW6_9FIRM</name>